<comment type="caution">
    <text evidence="10">The sequence shown here is derived from an EMBL/GenBank/DDBJ whole genome shotgun (WGS) entry which is preliminary data.</text>
</comment>
<dbReference type="Pfam" id="PF02321">
    <property type="entry name" value="OEP"/>
    <property type="match status" value="1"/>
</dbReference>
<evidence type="ECO:0000256" key="6">
    <source>
        <dbReference type="ARBA" id="ARBA00023136"/>
    </source>
</evidence>
<evidence type="ECO:0000256" key="4">
    <source>
        <dbReference type="ARBA" id="ARBA00022452"/>
    </source>
</evidence>
<sequence>MRKYLLNGLLLSGVALLPSVSNAQALSLTQFLALQQQQNYQLWQLEVQQKAQRLALEVGEEYWKPSVTAVSNIQNSHTNSLGTSLDYEQWQAGLEASWTSDVGTNLSLSTSVLEGEGLGSDSLAKRQSGRDTSLTLSQPLLKNNTPYFQQLDKRLAQNAWQQFETQRDLSNLSVQRDSLQAFIEFQVAYENWKVQADLLQSMQHTARITEQMMQAEKATPYEVEKALAEVQQQQVEVDSAKVEIALQERAALATLRLSDTLELQPFASLSQLLEPLQAQMLQIDNERMSHHPELKQAELSYDTAIYQQQQQEQDLVPELDLFYRHQKQHFATSPDVENNTYGIRFSYELTNKSTHQTIEALRATADVANLEKAQVKKQLRLSYYSLSQRASYLNEQVAVLAHQVDLAKKGLEQQRSRYKVGRANFYSLENVQQDVLDKQLEWLSALKSLAVSLSQLSYYAQSDIGQIFASNK</sequence>
<dbReference type="EMBL" id="QKRA01000013">
    <property type="protein sequence ID" value="RDL42837.1"/>
    <property type="molecule type" value="Genomic_DNA"/>
</dbReference>
<dbReference type="GO" id="GO:0009279">
    <property type="term" value="C:cell outer membrane"/>
    <property type="evidence" value="ECO:0007669"/>
    <property type="project" value="UniProtKB-SubCell"/>
</dbReference>
<feature type="signal peptide" evidence="9">
    <location>
        <begin position="1"/>
        <end position="23"/>
    </location>
</feature>
<keyword evidence="7" id="KW-0998">Cell outer membrane</keyword>
<accession>A0A370U502</accession>
<evidence type="ECO:0000256" key="2">
    <source>
        <dbReference type="ARBA" id="ARBA00007613"/>
    </source>
</evidence>
<dbReference type="RefSeq" id="WP_115469411.1">
    <property type="nucleotide sequence ID" value="NZ_QKRA01000013.1"/>
</dbReference>
<feature type="chain" id="PRO_5016604603" description="TolC family protein" evidence="9">
    <location>
        <begin position="24"/>
        <end position="472"/>
    </location>
</feature>
<dbReference type="AlphaFoldDB" id="A0A370U502"/>
<comment type="similarity">
    <text evidence="2">Belongs to the outer membrane factor (OMF) (TC 1.B.17) family.</text>
</comment>
<dbReference type="SUPFAM" id="SSF56954">
    <property type="entry name" value="Outer membrane efflux proteins (OEP)"/>
    <property type="match status" value="1"/>
</dbReference>
<keyword evidence="6" id="KW-0472">Membrane</keyword>
<dbReference type="InterPro" id="IPR051906">
    <property type="entry name" value="TolC-like"/>
</dbReference>
<keyword evidence="11" id="KW-1185">Reference proteome</keyword>
<organism evidence="10 11">
    <name type="scientific">Marinomonas piezotolerans</name>
    <dbReference type="NCBI Taxonomy" id="2213058"/>
    <lineage>
        <taxon>Bacteria</taxon>
        <taxon>Pseudomonadati</taxon>
        <taxon>Pseudomonadota</taxon>
        <taxon>Gammaproteobacteria</taxon>
        <taxon>Oceanospirillales</taxon>
        <taxon>Oceanospirillaceae</taxon>
        <taxon>Marinomonas</taxon>
    </lineage>
</organism>
<dbReference type="PANTHER" id="PTHR30026:SF20">
    <property type="entry name" value="OUTER MEMBRANE PROTEIN TOLC"/>
    <property type="match status" value="1"/>
</dbReference>
<keyword evidence="5" id="KW-0812">Transmembrane</keyword>
<dbReference type="OrthoDB" id="6192198at2"/>
<keyword evidence="3" id="KW-0813">Transport</keyword>
<dbReference type="GO" id="GO:1990281">
    <property type="term" value="C:efflux pump complex"/>
    <property type="evidence" value="ECO:0007669"/>
    <property type="project" value="TreeGrafter"/>
</dbReference>
<evidence type="ECO:0000256" key="1">
    <source>
        <dbReference type="ARBA" id="ARBA00004442"/>
    </source>
</evidence>
<protein>
    <recommendedName>
        <fullName evidence="12">TolC family protein</fullName>
    </recommendedName>
</protein>
<evidence type="ECO:0008006" key="12">
    <source>
        <dbReference type="Google" id="ProtNLM"/>
    </source>
</evidence>
<dbReference type="GO" id="GO:0015562">
    <property type="term" value="F:efflux transmembrane transporter activity"/>
    <property type="evidence" value="ECO:0007669"/>
    <property type="project" value="InterPro"/>
</dbReference>
<dbReference type="GO" id="GO:0015288">
    <property type="term" value="F:porin activity"/>
    <property type="evidence" value="ECO:0007669"/>
    <property type="project" value="TreeGrafter"/>
</dbReference>
<dbReference type="Proteomes" id="UP000254326">
    <property type="component" value="Unassembled WGS sequence"/>
</dbReference>
<reference evidence="10 11" key="1">
    <citation type="submission" date="2018-06" db="EMBL/GenBank/DDBJ databases">
        <title>Marinomonas sp. YLB-05 draft genome sequence.</title>
        <authorList>
            <person name="Yu L."/>
            <person name="Tang X."/>
        </authorList>
    </citation>
    <scope>NUCLEOTIDE SEQUENCE [LARGE SCALE GENOMIC DNA]</scope>
    <source>
        <strain evidence="10 11">YLB-05</strain>
    </source>
</reference>
<evidence type="ECO:0000256" key="3">
    <source>
        <dbReference type="ARBA" id="ARBA00022448"/>
    </source>
</evidence>
<gene>
    <name evidence="10" type="ORF">DN730_17400</name>
</gene>
<evidence type="ECO:0000256" key="9">
    <source>
        <dbReference type="SAM" id="SignalP"/>
    </source>
</evidence>
<evidence type="ECO:0000313" key="11">
    <source>
        <dbReference type="Proteomes" id="UP000254326"/>
    </source>
</evidence>
<comment type="subcellular location">
    <subcellularLocation>
        <location evidence="1">Cell outer membrane</location>
    </subcellularLocation>
</comment>
<dbReference type="PANTHER" id="PTHR30026">
    <property type="entry name" value="OUTER MEMBRANE PROTEIN TOLC"/>
    <property type="match status" value="1"/>
</dbReference>
<keyword evidence="9" id="KW-0732">Signal</keyword>
<evidence type="ECO:0000256" key="5">
    <source>
        <dbReference type="ARBA" id="ARBA00022692"/>
    </source>
</evidence>
<evidence type="ECO:0000256" key="8">
    <source>
        <dbReference type="SAM" id="Coils"/>
    </source>
</evidence>
<dbReference type="Gene3D" id="1.20.1600.10">
    <property type="entry name" value="Outer membrane efflux proteins (OEP)"/>
    <property type="match status" value="1"/>
</dbReference>
<keyword evidence="8" id="KW-0175">Coiled coil</keyword>
<proteinExistence type="inferred from homology"/>
<evidence type="ECO:0000313" key="10">
    <source>
        <dbReference type="EMBL" id="RDL42837.1"/>
    </source>
</evidence>
<name>A0A370U502_9GAMM</name>
<keyword evidence="4" id="KW-1134">Transmembrane beta strand</keyword>
<feature type="coiled-coil region" evidence="8">
    <location>
        <begin position="223"/>
        <end position="250"/>
    </location>
</feature>
<evidence type="ECO:0000256" key="7">
    <source>
        <dbReference type="ARBA" id="ARBA00023237"/>
    </source>
</evidence>
<dbReference type="InterPro" id="IPR003423">
    <property type="entry name" value="OMP_efflux"/>
</dbReference>